<reference evidence="2" key="1">
    <citation type="submission" date="2022-10" db="EMBL/GenBank/DDBJ databases">
        <title>The complete genomes of actinobacterial strains from the NBC collection.</title>
        <authorList>
            <person name="Joergensen T.S."/>
            <person name="Alvarez Arevalo M."/>
            <person name="Sterndorff E.B."/>
            <person name="Faurdal D."/>
            <person name="Vuksanovic O."/>
            <person name="Mourched A.-S."/>
            <person name="Charusanti P."/>
            <person name="Shaw S."/>
            <person name="Blin K."/>
            <person name="Weber T."/>
        </authorList>
    </citation>
    <scope>NUCLEOTIDE SEQUENCE</scope>
    <source>
        <strain evidence="2">NBC_00222</strain>
    </source>
</reference>
<feature type="transmembrane region" description="Helical" evidence="1">
    <location>
        <begin position="81"/>
        <end position="99"/>
    </location>
</feature>
<keyword evidence="3" id="KW-1185">Reference proteome</keyword>
<dbReference type="RefSeq" id="WP_328956552.1">
    <property type="nucleotide sequence ID" value="NZ_CP108110.1"/>
</dbReference>
<gene>
    <name evidence="2" type="ORF">OHA16_24630</name>
</gene>
<protein>
    <recommendedName>
        <fullName evidence="4">Integral membrane protein</fullName>
    </recommendedName>
</protein>
<dbReference type="Proteomes" id="UP001432222">
    <property type="component" value="Chromosome"/>
</dbReference>
<keyword evidence="1" id="KW-0812">Transmembrane</keyword>
<name>A0ABZ1U752_9ACTN</name>
<accession>A0ABZ1U752</accession>
<evidence type="ECO:0000256" key="1">
    <source>
        <dbReference type="SAM" id="Phobius"/>
    </source>
</evidence>
<dbReference type="EMBL" id="CP108110">
    <property type="protein sequence ID" value="WUQ85874.1"/>
    <property type="molecule type" value="Genomic_DNA"/>
</dbReference>
<evidence type="ECO:0000313" key="3">
    <source>
        <dbReference type="Proteomes" id="UP001432222"/>
    </source>
</evidence>
<keyword evidence="1" id="KW-1133">Transmembrane helix</keyword>
<feature type="transmembrane region" description="Helical" evidence="1">
    <location>
        <begin position="105"/>
        <end position="125"/>
    </location>
</feature>
<evidence type="ECO:0000313" key="2">
    <source>
        <dbReference type="EMBL" id="WUQ85874.1"/>
    </source>
</evidence>
<organism evidence="2 3">
    <name type="scientific">Kitasatospora purpeofusca</name>
    <dbReference type="NCBI Taxonomy" id="67352"/>
    <lineage>
        <taxon>Bacteria</taxon>
        <taxon>Bacillati</taxon>
        <taxon>Actinomycetota</taxon>
        <taxon>Actinomycetes</taxon>
        <taxon>Kitasatosporales</taxon>
        <taxon>Streptomycetaceae</taxon>
        <taxon>Kitasatospora</taxon>
    </lineage>
</organism>
<sequence>MDTRQDDLRRDLDASLQARKELGPEYESELVDSFLARIDARLDARVERRVAERLGPADGYGPAEAYGRPEYGPRRFGRRSATRLPIISLVLGIPLSAIAADSGGFWGLLVCWGGIVGVNVSSALAERIQEQRGAAAPKSDWDR</sequence>
<evidence type="ECO:0008006" key="4">
    <source>
        <dbReference type="Google" id="ProtNLM"/>
    </source>
</evidence>
<keyword evidence="1" id="KW-0472">Membrane</keyword>
<proteinExistence type="predicted"/>